<feature type="transmembrane region" description="Helical" evidence="1">
    <location>
        <begin position="55"/>
        <end position="76"/>
    </location>
</feature>
<sequence>MEDAYEFKESMKRAIGAVLNKWPGKERFGVYRFLPLFFIFGAALEFTMIKWEFHGVNFFILQTSSFSLLLHFVLFLNMDISFIIAKAPSWIPHHLTTSAAW</sequence>
<dbReference type="OrthoDB" id="5913955at2759"/>
<evidence type="ECO:0000256" key="1">
    <source>
        <dbReference type="SAM" id="Phobius"/>
    </source>
</evidence>
<gene>
    <name evidence="2" type="ORF">TNIN_9211</name>
</gene>
<feature type="transmembrane region" description="Helical" evidence="1">
    <location>
        <begin position="30"/>
        <end position="49"/>
    </location>
</feature>
<dbReference type="Pfam" id="PF15114">
    <property type="entry name" value="UPF0640"/>
    <property type="match status" value="1"/>
</dbReference>
<organism evidence="2 3">
    <name type="scientific">Trichonephila inaurata madagascariensis</name>
    <dbReference type="NCBI Taxonomy" id="2747483"/>
    <lineage>
        <taxon>Eukaryota</taxon>
        <taxon>Metazoa</taxon>
        <taxon>Ecdysozoa</taxon>
        <taxon>Arthropoda</taxon>
        <taxon>Chelicerata</taxon>
        <taxon>Arachnida</taxon>
        <taxon>Araneae</taxon>
        <taxon>Araneomorphae</taxon>
        <taxon>Entelegynae</taxon>
        <taxon>Araneoidea</taxon>
        <taxon>Nephilidae</taxon>
        <taxon>Trichonephila</taxon>
        <taxon>Trichonephila inaurata</taxon>
    </lineage>
</organism>
<evidence type="ECO:0000313" key="3">
    <source>
        <dbReference type="Proteomes" id="UP000886998"/>
    </source>
</evidence>
<dbReference type="AlphaFoldDB" id="A0A8X6YH94"/>
<dbReference type="InterPro" id="IPR028183">
    <property type="entry name" value="UQCC5"/>
</dbReference>
<accession>A0A8X6YH94</accession>
<dbReference type="PANTHER" id="PTHR35250">
    <property type="entry name" value="SMALL INTEGRAL MEMBRANE PROTEIN 4"/>
    <property type="match status" value="1"/>
</dbReference>
<proteinExistence type="predicted"/>
<reference evidence="2" key="1">
    <citation type="submission" date="2020-08" db="EMBL/GenBank/DDBJ databases">
        <title>Multicomponent nature underlies the extraordinary mechanical properties of spider dragline silk.</title>
        <authorList>
            <person name="Kono N."/>
            <person name="Nakamura H."/>
            <person name="Mori M."/>
            <person name="Yoshida Y."/>
            <person name="Ohtoshi R."/>
            <person name="Malay A.D."/>
            <person name="Moran D.A.P."/>
            <person name="Tomita M."/>
            <person name="Numata K."/>
            <person name="Arakawa K."/>
        </authorList>
    </citation>
    <scope>NUCLEOTIDE SEQUENCE</scope>
</reference>
<keyword evidence="1" id="KW-1133">Transmembrane helix</keyword>
<evidence type="ECO:0000313" key="2">
    <source>
        <dbReference type="EMBL" id="GFY69539.1"/>
    </source>
</evidence>
<dbReference type="PANTHER" id="PTHR35250:SF1">
    <property type="entry name" value="UBIQUINOL-CYTOCHROME-C REDUCTASE COMPLEX ASSEMBLY FACTOR 5"/>
    <property type="match status" value="1"/>
</dbReference>
<protein>
    <submittedName>
        <fullName evidence="2">Uncharacterized protein</fullName>
    </submittedName>
</protein>
<dbReference type="EMBL" id="BMAV01017697">
    <property type="protein sequence ID" value="GFY69539.1"/>
    <property type="molecule type" value="Genomic_DNA"/>
</dbReference>
<keyword evidence="3" id="KW-1185">Reference proteome</keyword>
<name>A0A8X6YH94_9ARAC</name>
<dbReference type="Proteomes" id="UP000886998">
    <property type="component" value="Unassembled WGS sequence"/>
</dbReference>
<keyword evidence="1" id="KW-0812">Transmembrane</keyword>
<comment type="caution">
    <text evidence="2">The sequence shown here is derived from an EMBL/GenBank/DDBJ whole genome shotgun (WGS) entry which is preliminary data.</text>
</comment>
<feature type="non-terminal residue" evidence="2">
    <location>
        <position position="1"/>
    </location>
</feature>
<keyword evidence="1" id="KW-0472">Membrane</keyword>